<dbReference type="EMBL" id="VIRB01000089">
    <property type="protein sequence ID" value="NDO69933.1"/>
    <property type="molecule type" value="Genomic_DNA"/>
</dbReference>
<protein>
    <submittedName>
        <fullName evidence="1">Uncharacterized protein</fullName>
    </submittedName>
</protein>
<organism evidence="1 2">
    <name type="scientific">Schaedlerella arabinosiphila</name>
    <dbReference type="NCBI Taxonomy" id="2044587"/>
    <lineage>
        <taxon>Bacteria</taxon>
        <taxon>Bacillati</taxon>
        <taxon>Bacillota</taxon>
        <taxon>Clostridia</taxon>
        <taxon>Lachnospirales</taxon>
        <taxon>Lachnospiraceae</taxon>
        <taxon>Schaedlerella</taxon>
    </lineage>
</organism>
<gene>
    <name evidence="1" type="ORF">FMM80_15140</name>
</gene>
<evidence type="ECO:0000313" key="2">
    <source>
        <dbReference type="Proteomes" id="UP000474104"/>
    </source>
</evidence>
<evidence type="ECO:0000313" key="1">
    <source>
        <dbReference type="EMBL" id="NDO69933.1"/>
    </source>
</evidence>
<dbReference type="AlphaFoldDB" id="A0A9X5CAX7"/>
<dbReference type="RefSeq" id="WP_004076389.1">
    <property type="nucleotide sequence ID" value="NZ_VIRB01000089.1"/>
</dbReference>
<sequence length="114" mass="12988">MQYIGSELQDRMDLLGIDISTLSNMAFLDETVISNIINDKFAFEEIDEFDLSLICNALHCDTQYFVNGEVRKKDLLISTMNSGKDTIKSKNVKAKIQDFMNDYAFICEVLSEKA</sequence>
<dbReference type="Proteomes" id="UP000474104">
    <property type="component" value="Unassembled WGS sequence"/>
</dbReference>
<reference evidence="1 2" key="1">
    <citation type="submission" date="2019-07" db="EMBL/GenBank/DDBJ databases">
        <title>Draft genome sequences of 15 bacterial species constituting the stable defined intestinal microbiota of the GM15 gnotobiotic mouse model.</title>
        <authorList>
            <person name="Elie C."/>
            <person name="Mathieu A."/>
            <person name="Saliou A."/>
            <person name="Darnaud M."/>
            <person name="Leulier F."/>
            <person name="Tamellini A."/>
        </authorList>
    </citation>
    <scope>NUCLEOTIDE SEQUENCE [LARGE SCALE GENOMIC DNA]</scope>
    <source>
        <strain evidence="2">ASF 502</strain>
    </source>
</reference>
<dbReference type="OrthoDB" id="2056503at2"/>
<accession>A0A9X5CAX7</accession>
<comment type="caution">
    <text evidence="1">The sequence shown here is derived from an EMBL/GenBank/DDBJ whole genome shotgun (WGS) entry which is preliminary data.</text>
</comment>
<proteinExistence type="predicted"/>
<name>A0A9X5CAX7_9FIRM</name>